<evidence type="ECO:0000313" key="4">
    <source>
        <dbReference type="Proteomes" id="UP000306985"/>
    </source>
</evidence>
<feature type="region of interest" description="Disordered" evidence="1">
    <location>
        <begin position="1"/>
        <end position="21"/>
    </location>
</feature>
<dbReference type="RefSeq" id="WP_137448982.1">
    <property type="nucleotide sequence ID" value="NZ_SZZH01000001.1"/>
</dbReference>
<dbReference type="Pfam" id="PF00535">
    <property type="entry name" value="Glycos_transf_2"/>
    <property type="match status" value="1"/>
</dbReference>
<organism evidence="3 4">
    <name type="scientific">Nakamurella flava</name>
    <dbReference type="NCBI Taxonomy" id="2576308"/>
    <lineage>
        <taxon>Bacteria</taxon>
        <taxon>Bacillati</taxon>
        <taxon>Actinomycetota</taxon>
        <taxon>Actinomycetes</taxon>
        <taxon>Nakamurellales</taxon>
        <taxon>Nakamurellaceae</taxon>
        <taxon>Nakamurella</taxon>
    </lineage>
</organism>
<feature type="region of interest" description="Disordered" evidence="1">
    <location>
        <begin position="241"/>
        <end position="262"/>
    </location>
</feature>
<keyword evidence="4" id="KW-1185">Reference proteome</keyword>
<gene>
    <name evidence="3" type="ORF">FDO65_09030</name>
</gene>
<dbReference type="OrthoDB" id="9771846at2"/>
<dbReference type="EMBL" id="SZZH01000001">
    <property type="protein sequence ID" value="TKV61677.1"/>
    <property type="molecule type" value="Genomic_DNA"/>
</dbReference>
<reference evidence="3 4" key="1">
    <citation type="submission" date="2019-05" db="EMBL/GenBank/DDBJ databases">
        <title>Nakamurella sp. N5BH11, whole genome shotgun sequence.</title>
        <authorList>
            <person name="Tuo L."/>
        </authorList>
    </citation>
    <scope>NUCLEOTIDE SEQUENCE [LARGE SCALE GENOMIC DNA]</scope>
    <source>
        <strain evidence="3 4">N5BH11</strain>
    </source>
</reference>
<dbReference type="GO" id="GO:0016740">
    <property type="term" value="F:transferase activity"/>
    <property type="evidence" value="ECO:0007669"/>
    <property type="project" value="UniProtKB-KW"/>
</dbReference>
<comment type="caution">
    <text evidence="3">The sequence shown here is derived from an EMBL/GenBank/DDBJ whole genome shotgun (WGS) entry which is preliminary data.</text>
</comment>
<protein>
    <submittedName>
        <fullName evidence="3">Glycosyltransferase</fullName>
    </submittedName>
</protein>
<evidence type="ECO:0000259" key="2">
    <source>
        <dbReference type="Pfam" id="PF00535"/>
    </source>
</evidence>
<dbReference type="Proteomes" id="UP000306985">
    <property type="component" value="Unassembled WGS sequence"/>
</dbReference>
<dbReference type="PANTHER" id="PTHR43179:SF7">
    <property type="entry name" value="RHAMNOSYLTRANSFERASE WBBL"/>
    <property type="match status" value="1"/>
</dbReference>
<dbReference type="InterPro" id="IPR001173">
    <property type="entry name" value="Glyco_trans_2-like"/>
</dbReference>
<accession>A0A4U6QM25</accession>
<dbReference type="AlphaFoldDB" id="A0A4U6QM25"/>
<evidence type="ECO:0000313" key="3">
    <source>
        <dbReference type="EMBL" id="TKV61677.1"/>
    </source>
</evidence>
<proteinExistence type="predicted"/>
<dbReference type="InterPro" id="IPR029044">
    <property type="entry name" value="Nucleotide-diphossugar_trans"/>
</dbReference>
<evidence type="ECO:0000256" key="1">
    <source>
        <dbReference type="SAM" id="MobiDB-lite"/>
    </source>
</evidence>
<name>A0A4U6QM25_9ACTN</name>
<dbReference type="Gene3D" id="3.90.550.10">
    <property type="entry name" value="Spore Coat Polysaccharide Biosynthesis Protein SpsA, Chain A"/>
    <property type="match status" value="1"/>
</dbReference>
<sequence length="327" mass="34851">MTDTLDDTAGPAAGRQAEPVGADSAPSYEVVLVTYHSHAQVAGLLDALGPTVPVAVVDNASGADGVPALVAGRAGTRCLDGENVGFARAANLGARSSTADYLVFVNPDTRPTSAVLESLVADLAADPTLGSVAAATTGADGRIELGVGGWEPTPRRALVYAFGLHRRWPRAGVVARPQVGEEIELGWITGACLAVRRETFLRLGGFDERYFVYNEDMAFGRAVREAGLRQRLRTDLLVRHATSSSGPRETARRGAQLPKMPQQKGASMASYLVDHNGPVVATFMRAVLMAGFLPRLGVAVLRRDRDARRHHLAYLKGQATRRSPYRS</sequence>
<feature type="domain" description="Glycosyltransferase 2-like" evidence="2">
    <location>
        <begin position="45"/>
        <end position="134"/>
    </location>
</feature>
<keyword evidence="3" id="KW-0808">Transferase</keyword>
<dbReference type="SUPFAM" id="SSF53448">
    <property type="entry name" value="Nucleotide-diphospho-sugar transferases"/>
    <property type="match status" value="1"/>
</dbReference>
<dbReference type="PANTHER" id="PTHR43179">
    <property type="entry name" value="RHAMNOSYLTRANSFERASE WBBL"/>
    <property type="match status" value="1"/>
</dbReference>